<feature type="compositionally biased region" description="Pro residues" evidence="1">
    <location>
        <begin position="55"/>
        <end position="66"/>
    </location>
</feature>
<reference evidence="2" key="1">
    <citation type="submission" date="2022-03" db="EMBL/GenBank/DDBJ databases">
        <title>Genomic analyses of argali, domestic sheep and their hybrids provide insights into chromosomal evolution, heterosis and genetic basis of agronomic traits.</title>
        <authorList>
            <person name="Li M."/>
        </authorList>
    </citation>
    <scope>NUCLEOTIDE SEQUENCE</scope>
    <source>
        <strain evidence="2">CAU-MHL-2022a</strain>
        <tissue evidence="2">Skin</tissue>
    </source>
</reference>
<evidence type="ECO:0000313" key="2">
    <source>
        <dbReference type="EMBL" id="KAI4541667.1"/>
    </source>
</evidence>
<dbReference type="Proteomes" id="UP001214576">
    <property type="component" value="Unassembled WGS sequence"/>
</dbReference>
<feature type="region of interest" description="Disordered" evidence="1">
    <location>
        <begin position="89"/>
        <end position="113"/>
    </location>
</feature>
<feature type="compositionally biased region" description="Basic and acidic residues" evidence="1">
    <location>
        <begin position="14"/>
        <end position="23"/>
    </location>
</feature>
<organism evidence="2 3">
    <name type="scientific">Ovis ammon polii</name>
    <dbReference type="NCBI Taxonomy" id="230172"/>
    <lineage>
        <taxon>Eukaryota</taxon>
        <taxon>Metazoa</taxon>
        <taxon>Chordata</taxon>
        <taxon>Craniata</taxon>
        <taxon>Vertebrata</taxon>
        <taxon>Euteleostomi</taxon>
        <taxon>Mammalia</taxon>
        <taxon>Eutheria</taxon>
        <taxon>Laurasiatheria</taxon>
        <taxon>Artiodactyla</taxon>
        <taxon>Ruminantia</taxon>
        <taxon>Pecora</taxon>
        <taxon>Bovidae</taxon>
        <taxon>Caprinae</taxon>
        <taxon>Ovis</taxon>
    </lineage>
</organism>
<dbReference type="AlphaFoldDB" id="A0AAD4U800"/>
<keyword evidence="3" id="KW-1185">Reference proteome</keyword>
<sequence length="113" mass="12142">MKRSRSVLSVAGTGDERPRETPEPGRANMLGADLRRPRRRLSTGPGLGWAEPEPLDPGVPLPPRPTTLPLLIPPRISITKADSCLGQQGAGFRKEFGPSSLQERSHNQKAGTG</sequence>
<protein>
    <submittedName>
        <fullName evidence="2">Uncharacterized protein</fullName>
    </submittedName>
</protein>
<comment type="caution">
    <text evidence="2">The sequence shown here is derived from an EMBL/GenBank/DDBJ whole genome shotgun (WGS) entry which is preliminary data.</text>
</comment>
<gene>
    <name evidence="2" type="ORF">MG293_008809</name>
</gene>
<name>A0AAD4U800_OVIAM</name>
<feature type="region of interest" description="Disordered" evidence="1">
    <location>
        <begin position="1"/>
        <end position="68"/>
    </location>
</feature>
<accession>A0AAD4U800</accession>
<dbReference type="EMBL" id="JAKZEL010000008">
    <property type="protein sequence ID" value="KAI4541667.1"/>
    <property type="molecule type" value="Genomic_DNA"/>
</dbReference>
<proteinExistence type="predicted"/>
<evidence type="ECO:0000256" key="1">
    <source>
        <dbReference type="SAM" id="MobiDB-lite"/>
    </source>
</evidence>
<evidence type="ECO:0000313" key="3">
    <source>
        <dbReference type="Proteomes" id="UP001214576"/>
    </source>
</evidence>